<accession>A0A4R9LXM6</accession>
<dbReference type="PANTHER" id="PTHR22617:SF23">
    <property type="entry name" value="CHEMOTAXIS PROTEIN CHEW"/>
    <property type="match status" value="1"/>
</dbReference>
<proteinExistence type="predicted"/>
<dbReference type="OrthoDB" id="9794382at2"/>
<dbReference type="EMBL" id="RQHW01000047">
    <property type="protein sequence ID" value="TGN18321.1"/>
    <property type="molecule type" value="Genomic_DNA"/>
</dbReference>
<dbReference type="AlphaFoldDB" id="A0A4R9LXM6"/>
<sequence>MAENTDWLLFEIRDRYFALKAQFVREILWFLPLTPTTLGSKGIFATFPLRGEIIPVFDLFFSWGAEPSPYKSSYQLLLLDSGMALPITNVLEVISWEDPKKEIHPDSTGAWEERVWKNKVVSLLHPHMFLPLEQRENGDLSIAEEGDSIQLVDTKRKNWDEFFLPGEENSKLNWHNLCYSIMSESEHKEVNARKDSYTALATVIETGGMEPISIVKVSEESYGISLDAVLEFSDPSHLTPLPGVTNLLVGCMNLRGEVLPVLGLDQILGNQTDRPYGFGKVVIIKEDSQQFGILVDELVDVVYKKEEDRRPPPLGTRDLEGMIQSSYKHGDGFINLLNISTILKRTKQELH</sequence>
<dbReference type="GO" id="GO:0006935">
    <property type="term" value="P:chemotaxis"/>
    <property type="evidence" value="ECO:0007669"/>
    <property type="project" value="InterPro"/>
</dbReference>
<dbReference type="Gene3D" id="2.30.30.40">
    <property type="entry name" value="SH3 Domains"/>
    <property type="match status" value="2"/>
</dbReference>
<dbReference type="SUPFAM" id="SSF50341">
    <property type="entry name" value="CheW-like"/>
    <property type="match status" value="2"/>
</dbReference>
<dbReference type="InterPro" id="IPR002545">
    <property type="entry name" value="CheW-lke_dom"/>
</dbReference>
<dbReference type="GO" id="GO:0005829">
    <property type="term" value="C:cytosol"/>
    <property type="evidence" value="ECO:0007669"/>
    <property type="project" value="TreeGrafter"/>
</dbReference>
<evidence type="ECO:0000313" key="2">
    <source>
        <dbReference type="EMBL" id="TGN18321.1"/>
    </source>
</evidence>
<feature type="domain" description="CheW-like" evidence="1">
    <location>
        <begin position="209"/>
        <end position="348"/>
    </location>
</feature>
<dbReference type="PANTHER" id="PTHR22617">
    <property type="entry name" value="CHEMOTAXIS SENSOR HISTIDINE KINASE-RELATED"/>
    <property type="match status" value="1"/>
</dbReference>
<evidence type="ECO:0000313" key="3">
    <source>
        <dbReference type="Proteomes" id="UP000298058"/>
    </source>
</evidence>
<gene>
    <name evidence="2" type="ORF">EHS15_13020</name>
</gene>
<reference evidence="2" key="1">
    <citation type="journal article" date="2019" name="PLoS Negl. Trop. Dis.">
        <title>Revisiting the worldwide diversity of Leptospira species in the environment.</title>
        <authorList>
            <person name="Vincent A.T."/>
            <person name="Schiettekatte O."/>
            <person name="Bourhy P."/>
            <person name="Veyrier F.J."/>
            <person name="Picardeau M."/>
        </authorList>
    </citation>
    <scope>NUCLEOTIDE SEQUENCE [LARGE SCALE GENOMIC DNA]</scope>
    <source>
        <strain evidence="2">201300427</strain>
    </source>
</reference>
<protein>
    <submittedName>
        <fullName evidence="2">Chemotaxis protein CheW</fullName>
    </submittedName>
</protein>
<dbReference type="InterPro" id="IPR039315">
    <property type="entry name" value="CheW"/>
</dbReference>
<dbReference type="Gene3D" id="2.40.50.180">
    <property type="entry name" value="CheA-289, Domain 4"/>
    <property type="match status" value="2"/>
</dbReference>
<evidence type="ECO:0000259" key="1">
    <source>
        <dbReference type="PROSITE" id="PS50851"/>
    </source>
</evidence>
<dbReference type="SMART" id="SM00260">
    <property type="entry name" value="CheW"/>
    <property type="match status" value="1"/>
</dbReference>
<dbReference type="RefSeq" id="WP_135761009.1">
    <property type="nucleotide sequence ID" value="NZ_RQHW01000047.1"/>
</dbReference>
<dbReference type="InterPro" id="IPR036061">
    <property type="entry name" value="CheW-like_dom_sf"/>
</dbReference>
<dbReference type="Pfam" id="PF01584">
    <property type="entry name" value="CheW"/>
    <property type="match status" value="2"/>
</dbReference>
<keyword evidence="3" id="KW-1185">Reference proteome</keyword>
<comment type="caution">
    <text evidence="2">The sequence shown here is derived from an EMBL/GenBank/DDBJ whole genome shotgun (WGS) entry which is preliminary data.</text>
</comment>
<dbReference type="GO" id="GO:0007165">
    <property type="term" value="P:signal transduction"/>
    <property type="evidence" value="ECO:0007669"/>
    <property type="project" value="InterPro"/>
</dbReference>
<dbReference type="Proteomes" id="UP000298058">
    <property type="component" value="Unassembled WGS sequence"/>
</dbReference>
<organism evidence="2 3">
    <name type="scientific">Leptospira idonii</name>
    <dbReference type="NCBI Taxonomy" id="1193500"/>
    <lineage>
        <taxon>Bacteria</taxon>
        <taxon>Pseudomonadati</taxon>
        <taxon>Spirochaetota</taxon>
        <taxon>Spirochaetia</taxon>
        <taxon>Leptospirales</taxon>
        <taxon>Leptospiraceae</taxon>
        <taxon>Leptospira</taxon>
    </lineage>
</organism>
<dbReference type="PROSITE" id="PS50851">
    <property type="entry name" value="CHEW"/>
    <property type="match status" value="1"/>
</dbReference>
<name>A0A4R9LXM6_9LEPT</name>